<gene>
    <name evidence="1" type="ORF">FSP39_020919</name>
</gene>
<name>A0AA89BP21_PINIB</name>
<dbReference type="AlphaFoldDB" id="A0AA89BP21"/>
<comment type="caution">
    <text evidence="1">The sequence shown here is derived from an EMBL/GenBank/DDBJ whole genome shotgun (WGS) entry which is preliminary data.</text>
</comment>
<reference evidence="1" key="1">
    <citation type="submission" date="2019-08" db="EMBL/GenBank/DDBJ databases">
        <title>The improved chromosome-level genome for the pearl oyster Pinctada fucata martensii using PacBio sequencing and Hi-C.</title>
        <authorList>
            <person name="Zheng Z."/>
        </authorList>
    </citation>
    <scope>NUCLEOTIDE SEQUENCE</scope>
    <source>
        <strain evidence="1">ZZ-2019</strain>
        <tissue evidence="1">Adductor muscle</tissue>
    </source>
</reference>
<sequence>MVSSSTTVKKLIAIELTVHWEEICQEAHERKALKYADLMADCRQQNWCAWLFPVAIGRRGFPATSVWKLLSALGMVGRDKKKAIKRLGEAAERASCWLWHRRDDKSSRLRVDE</sequence>
<keyword evidence="2" id="KW-1185">Reference proteome</keyword>
<dbReference type="Proteomes" id="UP001186944">
    <property type="component" value="Unassembled WGS sequence"/>
</dbReference>
<protein>
    <submittedName>
        <fullName evidence="1">Uncharacterized protein</fullName>
    </submittedName>
</protein>
<accession>A0AA89BP21</accession>
<evidence type="ECO:0000313" key="2">
    <source>
        <dbReference type="Proteomes" id="UP001186944"/>
    </source>
</evidence>
<organism evidence="1 2">
    <name type="scientific">Pinctada imbricata</name>
    <name type="common">Atlantic pearl-oyster</name>
    <name type="synonym">Pinctada martensii</name>
    <dbReference type="NCBI Taxonomy" id="66713"/>
    <lineage>
        <taxon>Eukaryota</taxon>
        <taxon>Metazoa</taxon>
        <taxon>Spiralia</taxon>
        <taxon>Lophotrochozoa</taxon>
        <taxon>Mollusca</taxon>
        <taxon>Bivalvia</taxon>
        <taxon>Autobranchia</taxon>
        <taxon>Pteriomorphia</taxon>
        <taxon>Pterioida</taxon>
        <taxon>Pterioidea</taxon>
        <taxon>Pteriidae</taxon>
        <taxon>Pinctada</taxon>
    </lineage>
</organism>
<dbReference type="EMBL" id="VSWD01000011">
    <property type="protein sequence ID" value="KAK3088588.1"/>
    <property type="molecule type" value="Genomic_DNA"/>
</dbReference>
<proteinExistence type="predicted"/>
<evidence type="ECO:0000313" key="1">
    <source>
        <dbReference type="EMBL" id="KAK3088588.1"/>
    </source>
</evidence>